<dbReference type="EMBL" id="CP020612">
    <property type="protein sequence ID" value="ARJ70086.1"/>
    <property type="molecule type" value="Genomic_DNA"/>
</dbReference>
<organism evidence="3 4">
    <name type="scientific">Paracoccus contaminans</name>
    <dbReference type="NCBI Taxonomy" id="1945662"/>
    <lineage>
        <taxon>Bacteria</taxon>
        <taxon>Pseudomonadati</taxon>
        <taxon>Pseudomonadota</taxon>
        <taxon>Alphaproteobacteria</taxon>
        <taxon>Rhodobacterales</taxon>
        <taxon>Paracoccaceae</taxon>
        <taxon>Paracoccus</taxon>
    </lineage>
</organism>
<keyword evidence="1" id="KW-0547">Nucleotide-binding</keyword>
<proteinExistence type="predicted"/>
<evidence type="ECO:0000256" key="1">
    <source>
        <dbReference type="ARBA" id="ARBA00022741"/>
    </source>
</evidence>
<protein>
    <recommendedName>
        <fullName evidence="2">Acb2/Tad1 hairpin domain-containing protein</fullName>
    </recommendedName>
</protein>
<feature type="domain" description="Acb2/Tad1 hairpin" evidence="2">
    <location>
        <begin position="23"/>
        <end position="65"/>
    </location>
</feature>
<sequence length="79" mass="8844">MSISPEGWPTSNDPLRITAENGRLEEAVLHQLDQLARLGSIDQRWLSVGRTHIEQGFMAVNRAVARLPRQTPVKPSLDD</sequence>
<dbReference type="GO" id="GO:0000166">
    <property type="term" value="F:nucleotide binding"/>
    <property type="evidence" value="ECO:0007669"/>
    <property type="project" value="UniProtKB-KW"/>
</dbReference>
<reference evidence="3 4" key="1">
    <citation type="submission" date="2017-03" db="EMBL/GenBank/DDBJ databases">
        <title>Genome sequence of Paracoccus contaminans isolated from a water microcosm.</title>
        <authorList>
            <person name="Aurass P."/>
            <person name="Karste S."/>
            <person name="Trost E."/>
            <person name="Glaeser S.P."/>
            <person name="Kaempfer P."/>
            <person name="Flieger A."/>
        </authorList>
    </citation>
    <scope>NUCLEOTIDE SEQUENCE [LARGE SCALE GENOMIC DNA]</scope>
    <source>
        <strain evidence="4">RKI 16-01929T\LMG 29738T\CCM 8701T\CIP 111112T</strain>
    </source>
</reference>
<evidence type="ECO:0000313" key="3">
    <source>
        <dbReference type="EMBL" id="ARJ70086.1"/>
    </source>
</evidence>
<evidence type="ECO:0000313" key="4">
    <source>
        <dbReference type="Proteomes" id="UP000193017"/>
    </source>
</evidence>
<accession>A0A1W6CZ11</accession>
<dbReference type="KEGG" id="pcon:B0A89_11020"/>
<dbReference type="Pfam" id="PF24729">
    <property type="entry name" value="Acb2_Tad1_hairpin"/>
    <property type="match status" value="1"/>
</dbReference>
<dbReference type="OrthoDB" id="7360772at2"/>
<dbReference type="InterPro" id="IPR056098">
    <property type="entry name" value="Acb2/Tad1_hairpin"/>
</dbReference>
<dbReference type="Proteomes" id="UP000193017">
    <property type="component" value="Chromosome"/>
</dbReference>
<dbReference type="STRING" id="1945662.B0A89_11020"/>
<keyword evidence="4" id="KW-1185">Reference proteome</keyword>
<dbReference type="RefSeq" id="WP_085378201.1">
    <property type="nucleotide sequence ID" value="NZ_CP020612.1"/>
</dbReference>
<name>A0A1W6CZ11_9RHOB</name>
<evidence type="ECO:0000259" key="2">
    <source>
        <dbReference type="Pfam" id="PF24729"/>
    </source>
</evidence>
<dbReference type="AlphaFoldDB" id="A0A1W6CZ11"/>
<gene>
    <name evidence="3" type="ORF">B0A89_11020</name>
</gene>